<proteinExistence type="predicted"/>
<dbReference type="Proteomes" id="UP000250275">
    <property type="component" value="Unassembled WGS sequence"/>
</dbReference>
<feature type="compositionally biased region" description="Basic and acidic residues" evidence="1">
    <location>
        <begin position="1"/>
        <end position="10"/>
    </location>
</feature>
<feature type="region of interest" description="Disordered" evidence="1">
    <location>
        <begin position="1"/>
        <end position="31"/>
    </location>
</feature>
<evidence type="ECO:0000313" key="2">
    <source>
        <dbReference type="EMBL" id="OAD53321.1"/>
    </source>
</evidence>
<evidence type="ECO:0000313" key="3">
    <source>
        <dbReference type="Proteomes" id="UP000250275"/>
    </source>
</evidence>
<reference evidence="2 3" key="1">
    <citation type="submission" date="2015-07" db="EMBL/GenBank/DDBJ databases">
        <title>The genome of Eufriesea mexicana.</title>
        <authorList>
            <person name="Pan H."/>
            <person name="Kapheim K."/>
        </authorList>
    </citation>
    <scope>NUCLEOTIDE SEQUENCE [LARGE SCALE GENOMIC DNA]</scope>
    <source>
        <strain evidence="2">0111107269</strain>
        <tissue evidence="2">Whole body</tissue>
    </source>
</reference>
<protein>
    <submittedName>
        <fullName evidence="2">Uncharacterized protein</fullName>
    </submittedName>
</protein>
<name>A0A310S9U6_9HYME</name>
<sequence length="309" mass="35015">MQRDIARTELTDSTSPGLPGQSSSRPPTVNWPRVINTGLGELPHHPSIMPTARSARNVSRNFAMLMHGYWDLRCIEGTPGEVQFQRILLTMVLGGLSGQNHTSNATELRSIIPDSLFLTKLLAQSNDYYQLCTCGKTIRDYSIVEYSGFFFYGDEWLTSDCLWLVACEIRPDVVRGRRTKWQRKKDKAACVQANWELICYGFWKNKVYICSEIFQKQKIERKNSGANLATANGEIADDVAFVETDKLVVQPRVPLARDHKEGEDNRIVSRNVDHKTIADSAPRPGNLSYVLSQDTEGLCRDWTRTYDSC</sequence>
<dbReference type="AlphaFoldDB" id="A0A310S9U6"/>
<dbReference type="EMBL" id="KQ767757">
    <property type="protein sequence ID" value="OAD53321.1"/>
    <property type="molecule type" value="Genomic_DNA"/>
</dbReference>
<feature type="compositionally biased region" description="Polar residues" evidence="1">
    <location>
        <begin position="11"/>
        <end position="27"/>
    </location>
</feature>
<organism evidence="2 3">
    <name type="scientific">Eufriesea mexicana</name>
    <dbReference type="NCBI Taxonomy" id="516756"/>
    <lineage>
        <taxon>Eukaryota</taxon>
        <taxon>Metazoa</taxon>
        <taxon>Ecdysozoa</taxon>
        <taxon>Arthropoda</taxon>
        <taxon>Hexapoda</taxon>
        <taxon>Insecta</taxon>
        <taxon>Pterygota</taxon>
        <taxon>Neoptera</taxon>
        <taxon>Endopterygota</taxon>
        <taxon>Hymenoptera</taxon>
        <taxon>Apocrita</taxon>
        <taxon>Aculeata</taxon>
        <taxon>Apoidea</taxon>
        <taxon>Anthophila</taxon>
        <taxon>Apidae</taxon>
        <taxon>Eufriesea</taxon>
    </lineage>
</organism>
<accession>A0A310S9U6</accession>
<keyword evidence="3" id="KW-1185">Reference proteome</keyword>
<gene>
    <name evidence="2" type="ORF">WN48_10454</name>
</gene>
<evidence type="ECO:0000256" key="1">
    <source>
        <dbReference type="SAM" id="MobiDB-lite"/>
    </source>
</evidence>